<evidence type="ECO:0000259" key="8">
    <source>
        <dbReference type="PROSITE" id="PS50850"/>
    </source>
</evidence>
<evidence type="ECO:0000256" key="6">
    <source>
        <dbReference type="ARBA" id="ARBA00023136"/>
    </source>
</evidence>
<feature type="transmembrane region" description="Helical" evidence="7">
    <location>
        <begin position="277"/>
        <end position="294"/>
    </location>
</feature>
<dbReference type="PANTHER" id="PTHR42718:SF47">
    <property type="entry name" value="METHYL VIOLOGEN RESISTANCE PROTEIN SMVA"/>
    <property type="match status" value="1"/>
</dbReference>
<dbReference type="PROSITE" id="PS50850">
    <property type="entry name" value="MFS"/>
    <property type="match status" value="1"/>
</dbReference>
<reference evidence="9" key="1">
    <citation type="submission" date="2012-12" db="EMBL/GenBank/DDBJ databases">
        <title>Emergence of Serratia marcescens harboring SME-type class A carbapenemases in Canada.</title>
        <authorList>
            <person name="Boyd D.A."/>
            <person name="Mataseje L.F."/>
            <person name="Mulvey M.R."/>
        </authorList>
    </citation>
    <scope>NUCLEOTIDE SEQUENCE</scope>
    <source>
        <strain evidence="9">N10-408</strain>
    </source>
</reference>
<keyword evidence="5 7" id="KW-1133">Transmembrane helix</keyword>
<evidence type="ECO:0000256" key="2">
    <source>
        <dbReference type="ARBA" id="ARBA00022448"/>
    </source>
</evidence>
<sequence length="517" mass="55471">MNTCSIFVYILFRYTSMTQKWLILYVIILMYLPVSIDATVLHVAAPRLGVTLSATGEQLLWIIDIYSLVMAGLLLPMGALGDRIGFKRLAILGSSVFGLASLLAALAFSVTSLVAARAFLAVGAAMILPATLSALRHTFTEEKERNFALGIWSAVGTVGAAMGPLVGGFLMEYFYWGSVFLINLPIVLLVLIVTVFLMPNQPKKPEKTWKIRQALVLISAILLLVYAAKNGIRSNSIPYVTLVIAFIGASLLFLFVRYQLIVTTPMIDFRILNQREIAVGIVMALVAMITLVGFELLLTQELQLVLGKTPLEAGLFLLPLMIASGVSGPIAGRLVTIFGLRLVASLGIFLSAISFMILAYTDFSHQTILAWTGMALLGFSVEASMLASTAAIMTSVPKEKSGAAGALEGMAYELGAGIGVAIFGLLLSGTYVATIVLPAELPIDMIVQARASISETVQVVQKLDNDVGVQLLHASRVAFSSSHNLVLGIASSILLALAVIIWFILPKRLRSQIPHAS</sequence>
<feature type="transmembrane region" description="Helical" evidence="7">
    <location>
        <begin position="89"/>
        <end position="108"/>
    </location>
</feature>
<evidence type="ECO:0000313" key="10">
    <source>
        <dbReference type="EMBL" id="AGZ03786.1"/>
    </source>
</evidence>
<dbReference type="EMBL" id="KF318367">
    <property type="protein sequence ID" value="AGZ03786.1"/>
    <property type="molecule type" value="Genomic_DNA"/>
</dbReference>
<proteinExistence type="predicted"/>
<evidence type="ECO:0000313" key="9">
    <source>
        <dbReference type="EMBL" id="AGH62543.1"/>
    </source>
</evidence>
<accession>M4T2M2</accession>
<dbReference type="NCBIfam" id="NF011571">
    <property type="entry name" value="PRK14995.1"/>
    <property type="match status" value="1"/>
</dbReference>
<dbReference type="SUPFAM" id="SSF103473">
    <property type="entry name" value="MFS general substrate transporter"/>
    <property type="match status" value="1"/>
</dbReference>
<dbReference type="InterPro" id="IPR036259">
    <property type="entry name" value="MFS_trans_sf"/>
</dbReference>
<keyword evidence="3" id="KW-1003">Cell membrane</keyword>
<evidence type="ECO:0000256" key="7">
    <source>
        <dbReference type="SAM" id="Phobius"/>
    </source>
</evidence>
<dbReference type="InterPro" id="IPR020846">
    <property type="entry name" value="MFS_dom"/>
</dbReference>
<feature type="transmembrane region" description="Helical" evidence="7">
    <location>
        <begin position="414"/>
        <end position="437"/>
    </location>
</feature>
<feature type="transmembrane region" description="Helical" evidence="7">
    <location>
        <begin position="59"/>
        <end position="77"/>
    </location>
</feature>
<feature type="transmembrane region" description="Helical" evidence="7">
    <location>
        <begin position="114"/>
        <end position="135"/>
    </location>
</feature>
<evidence type="ECO:0000256" key="4">
    <source>
        <dbReference type="ARBA" id="ARBA00022692"/>
    </source>
</evidence>
<feature type="transmembrane region" description="Helical" evidence="7">
    <location>
        <begin position="485"/>
        <end position="505"/>
    </location>
</feature>
<dbReference type="Gene3D" id="1.20.1250.20">
    <property type="entry name" value="MFS general substrate transporter like domains"/>
    <property type="match status" value="1"/>
</dbReference>
<dbReference type="Gene3D" id="1.20.1720.10">
    <property type="entry name" value="Multidrug resistance protein D"/>
    <property type="match status" value="1"/>
</dbReference>
<evidence type="ECO:0000256" key="5">
    <source>
        <dbReference type="ARBA" id="ARBA00022989"/>
    </source>
</evidence>
<feature type="transmembrane region" description="Helical" evidence="7">
    <location>
        <begin position="21"/>
        <end position="44"/>
    </location>
</feature>
<feature type="transmembrane region" description="Helical" evidence="7">
    <location>
        <begin position="173"/>
        <end position="197"/>
    </location>
</feature>
<comment type="subcellular location">
    <subcellularLocation>
        <location evidence="1">Cell membrane</location>
        <topology evidence="1">Multi-pass membrane protein</topology>
    </subcellularLocation>
</comment>
<feature type="transmembrane region" description="Helical" evidence="7">
    <location>
        <begin position="239"/>
        <end position="256"/>
    </location>
</feature>
<feature type="transmembrane region" description="Helical" evidence="7">
    <location>
        <begin position="147"/>
        <end position="167"/>
    </location>
</feature>
<keyword evidence="6 7" id="KW-0472">Membrane</keyword>
<evidence type="ECO:0000256" key="3">
    <source>
        <dbReference type="ARBA" id="ARBA00022475"/>
    </source>
</evidence>
<dbReference type="EMBL" id="KF445086">
    <property type="protein sequence ID" value="AGZ03825.1"/>
    <property type="molecule type" value="Genomic_DNA"/>
</dbReference>
<dbReference type="CDD" id="cd17321">
    <property type="entry name" value="MFS_MMR_MDR_like"/>
    <property type="match status" value="1"/>
</dbReference>
<keyword evidence="4 7" id="KW-0812">Transmembrane</keyword>
<evidence type="ECO:0000313" key="11">
    <source>
        <dbReference type="EMBL" id="AGZ03825.1"/>
    </source>
</evidence>
<reference evidence="10" key="2">
    <citation type="journal article" date="2014" name="J. Antimicrob. Chemother.">
        <title>Serratia marcescens harbouring SME-type class A carbapenemases in Canada and the presence of blaSME on a novel genomic island, SmarGI1-1.</title>
        <authorList>
            <person name="Mataseje L.F."/>
            <person name="Boyd D.A."/>
            <person name="Delport J."/>
            <person name="Hoang L."/>
            <person name="Imperial M."/>
            <person name="Lefebvre B."/>
            <person name="Kuhn M."/>
            <person name="Van Caeseele P."/>
            <person name="Willey B.M."/>
            <person name="Mulvey M.R."/>
        </authorList>
    </citation>
    <scope>NUCLEOTIDE SEQUENCE</scope>
    <source>
        <strain evidence="11">N10-0408</strain>
        <strain evidence="10">N11-2820</strain>
    </source>
</reference>
<feature type="transmembrane region" description="Helical" evidence="7">
    <location>
        <begin position="342"/>
        <end position="361"/>
    </location>
</feature>
<dbReference type="PANTHER" id="PTHR42718">
    <property type="entry name" value="MAJOR FACILITATOR SUPERFAMILY MULTIDRUG TRANSPORTER MFSC"/>
    <property type="match status" value="1"/>
</dbReference>
<organism evidence="9">
    <name type="scientific">Serratia marcescens</name>
    <dbReference type="NCBI Taxonomy" id="615"/>
    <lineage>
        <taxon>Bacteria</taxon>
        <taxon>Pseudomonadati</taxon>
        <taxon>Pseudomonadota</taxon>
        <taxon>Gammaproteobacteria</taxon>
        <taxon>Enterobacterales</taxon>
        <taxon>Yersiniaceae</taxon>
        <taxon>Serratia</taxon>
    </lineage>
</organism>
<gene>
    <name evidence="11" type="ORF">SME10408_27</name>
    <name evidence="10" type="ORF">SME112820_27</name>
</gene>
<feature type="transmembrane region" description="Helical" evidence="7">
    <location>
        <begin position="367"/>
        <end position="393"/>
    </location>
</feature>
<dbReference type="PRINTS" id="PR01036">
    <property type="entry name" value="TCRTETB"/>
</dbReference>
<dbReference type="GO" id="GO:0022857">
    <property type="term" value="F:transmembrane transporter activity"/>
    <property type="evidence" value="ECO:0007669"/>
    <property type="project" value="InterPro"/>
</dbReference>
<name>M4T2M2_SERMA</name>
<dbReference type="InterPro" id="IPR011701">
    <property type="entry name" value="MFS"/>
</dbReference>
<dbReference type="GO" id="GO:0005886">
    <property type="term" value="C:plasma membrane"/>
    <property type="evidence" value="ECO:0007669"/>
    <property type="project" value="UniProtKB-SubCell"/>
</dbReference>
<feature type="domain" description="Major facilitator superfamily (MFS) profile" evidence="8">
    <location>
        <begin position="23"/>
        <end position="509"/>
    </location>
</feature>
<dbReference type="EMBL" id="KC352682">
    <property type="protein sequence ID" value="AGH62543.1"/>
    <property type="molecule type" value="Genomic_DNA"/>
</dbReference>
<dbReference type="AlphaFoldDB" id="M4T2M2"/>
<feature type="transmembrane region" description="Helical" evidence="7">
    <location>
        <begin position="314"/>
        <end position="335"/>
    </location>
</feature>
<evidence type="ECO:0000256" key="1">
    <source>
        <dbReference type="ARBA" id="ARBA00004651"/>
    </source>
</evidence>
<protein>
    <submittedName>
        <fullName evidence="9">MFS transporter protein</fullName>
    </submittedName>
</protein>
<feature type="transmembrane region" description="Helical" evidence="7">
    <location>
        <begin position="209"/>
        <end position="227"/>
    </location>
</feature>
<dbReference type="Pfam" id="PF07690">
    <property type="entry name" value="MFS_1"/>
    <property type="match status" value="2"/>
</dbReference>
<keyword evidence="2" id="KW-0813">Transport</keyword>